<dbReference type="InterPro" id="IPR003395">
    <property type="entry name" value="RecF/RecN/SMC_N"/>
</dbReference>
<dbReference type="GO" id="GO:0009432">
    <property type="term" value="P:SOS response"/>
    <property type="evidence" value="ECO:0007669"/>
    <property type="project" value="TreeGrafter"/>
</dbReference>
<keyword evidence="5 9" id="KW-0227">DNA damage</keyword>
<evidence type="ECO:0000313" key="12">
    <source>
        <dbReference type="EMBL" id="HEC79315.1"/>
    </source>
</evidence>
<dbReference type="NCBIfam" id="TIGR00634">
    <property type="entry name" value="recN"/>
    <property type="match status" value="1"/>
</dbReference>
<evidence type="ECO:0000256" key="4">
    <source>
        <dbReference type="ARBA" id="ARBA00022741"/>
    </source>
</evidence>
<organism evidence="12 13">
    <name type="scientific">candidate division WOR-3 bacterium</name>
    <dbReference type="NCBI Taxonomy" id="2052148"/>
    <lineage>
        <taxon>Bacteria</taxon>
        <taxon>Bacteria division WOR-3</taxon>
    </lineage>
</organism>
<keyword evidence="10" id="KW-0175">Coiled coil</keyword>
<sequence length="552" mass="63255">MLKLLKVKNFALLEDLTIEFESGLTVITGETGAGKSMIVEAVATLCGNRMEEVLIRSGKNFAEVTGIFSITPVLTKKLEKAGIETDSEMIIRRKIERGRRQNAYINDQIVSLNLLREISRETIDLIGQYEHQSLFYPKNHLVLLDSFAGVDNLKKEYNTNYSEYRRLQGKLQELLEAVRQKDERVEYLRYQIDEIEKANIQPGEEDELLEEQNLLVSSEKRTILSTEIVNRLYEADGSIIENLAAVKKLFDDLCEYDPKLSQNSKELETVISSIDEIYRQISSYREQIEFSETRLDYVQGRLETITKIKKKYGKSLDEVYDYLLTVKKELSMIETRDEEISRVKNQITDIEKKLMKQADELSARRRTAAESLRKKILNILSQLGMKKADFEISINHKELGENGKEDVEFYISTNPGEELKPLRKVASGGETSRIILGLKTILSEVDKIPTIIFDEVDTGIGGGIAEAVGDLLAKISRQHQIICITHLPQISIFADSHILVEKKIKGKETFTKVTKLDKEKRKQEVARMLGGREITEKTIEHAAEFLERRRKR</sequence>
<dbReference type="Pfam" id="PF02463">
    <property type="entry name" value="SMC_N"/>
    <property type="match status" value="1"/>
</dbReference>
<evidence type="ECO:0000256" key="10">
    <source>
        <dbReference type="SAM" id="Coils"/>
    </source>
</evidence>
<dbReference type="Proteomes" id="UP000885826">
    <property type="component" value="Unassembled WGS sequence"/>
</dbReference>
<evidence type="ECO:0000313" key="13">
    <source>
        <dbReference type="Proteomes" id="UP000885826"/>
    </source>
</evidence>
<gene>
    <name evidence="12" type="primary">recN</name>
    <name evidence="12" type="ORF">ENI34_09310</name>
</gene>
<comment type="similarity">
    <text evidence="2 9">Belongs to the RecN family.</text>
</comment>
<dbReference type="EMBL" id="DRIG01000095">
    <property type="protein sequence ID" value="HEC79315.1"/>
    <property type="molecule type" value="Genomic_DNA"/>
</dbReference>
<evidence type="ECO:0000256" key="2">
    <source>
        <dbReference type="ARBA" id="ARBA00009441"/>
    </source>
</evidence>
<dbReference type="GO" id="GO:0043590">
    <property type="term" value="C:bacterial nucleoid"/>
    <property type="evidence" value="ECO:0007669"/>
    <property type="project" value="TreeGrafter"/>
</dbReference>
<dbReference type="InterPro" id="IPR027417">
    <property type="entry name" value="P-loop_NTPase"/>
</dbReference>
<evidence type="ECO:0000256" key="6">
    <source>
        <dbReference type="ARBA" id="ARBA00022840"/>
    </source>
</evidence>
<dbReference type="AlphaFoldDB" id="A0A9C9K0V5"/>
<proteinExistence type="inferred from homology"/>
<evidence type="ECO:0000256" key="8">
    <source>
        <dbReference type="ARBA" id="ARBA00033408"/>
    </source>
</evidence>
<dbReference type="CDD" id="cd03241">
    <property type="entry name" value="ABC_RecN"/>
    <property type="match status" value="2"/>
</dbReference>
<name>A0A9C9K0V5_UNCW3</name>
<comment type="function">
    <text evidence="1 9">May be involved in recombinational repair of damaged DNA.</text>
</comment>
<evidence type="ECO:0000256" key="9">
    <source>
        <dbReference type="PIRNR" id="PIRNR003128"/>
    </source>
</evidence>
<dbReference type="Gene3D" id="3.40.50.300">
    <property type="entry name" value="P-loop containing nucleotide triphosphate hydrolases"/>
    <property type="match status" value="2"/>
</dbReference>
<dbReference type="FunFam" id="3.40.50.300:FF:000356">
    <property type="entry name" value="DNA repair protein RecN"/>
    <property type="match status" value="1"/>
</dbReference>
<feature type="coiled-coil region" evidence="10">
    <location>
        <begin position="333"/>
        <end position="360"/>
    </location>
</feature>
<feature type="domain" description="RecF/RecN/SMC N-terminal" evidence="11">
    <location>
        <begin position="2"/>
        <end position="503"/>
    </location>
</feature>
<protein>
    <recommendedName>
        <fullName evidence="3 9">DNA repair protein RecN</fullName>
    </recommendedName>
    <alternativeName>
        <fullName evidence="8 9">Recombination protein N</fullName>
    </alternativeName>
</protein>
<dbReference type="PANTHER" id="PTHR11059">
    <property type="entry name" value="DNA REPAIR PROTEIN RECN"/>
    <property type="match status" value="1"/>
</dbReference>
<comment type="caution">
    <text evidence="12">The sequence shown here is derived from an EMBL/GenBank/DDBJ whole genome shotgun (WGS) entry which is preliminary data.</text>
</comment>
<keyword evidence="7 9" id="KW-0234">DNA repair</keyword>
<evidence type="ECO:0000256" key="7">
    <source>
        <dbReference type="ARBA" id="ARBA00023204"/>
    </source>
</evidence>
<evidence type="ECO:0000259" key="11">
    <source>
        <dbReference type="Pfam" id="PF02463"/>
    </source>
</evidence>
<dbReference type="GO" id="GO:0006310">
    <property type="term" value="P:DNA recombination"/>
    <property type="evidence" value="ECO:0007669"/>
    <property type="project" value="InterPro"/>
</dbReference>
<dbReference type="PANTHER" id="PTHR11059:SF0">
    <property type="entry name" value="DNA REPAIR PROTEIN RECN"/>
    <property type="match status" value="1"/>
</dbReference>
<reference evidence="12" key="1">
    <citation type="journal article" date="2020" name="mSystems">
        <title>Genome- and Community-Level Interaction Insights into Carbon Utilization and Element Cycling Functions of Hydrothermarchaeota in Hydrothermal Sediment.</title>
        <authorList>
            <person name="Zhou Z."/>
            <person name="Liu Y."/>
            <person name="Xu W."/>
            <person name="Pan J."/>
            <person name="Luo Z.H."/>
            <person name="Li M."/>
        </authorList>
    </citation>
    <scope>NUCLEOTIDE SEQUENCE</scope>
    <source>
        <strain evidence="12">HyVt-388</strain>
    </source>
</reference>
<keyword evidence="6" id="KW-0067">ATP-binding</keyword>
<dbReference type="GO" id="GO:0006281">
    <property type="term" value="P:DNA repair"/>
    <property type="evidence" value="ECO:0007669"/>
    <property type="project" value="UniProtKB-KW"/>
</dbReference>
<dbReference type="InterPro" id="IPR004604">
    <property type="entry name" value="DNA_recomb/repair_RecN"/>
</dbReference>
<accession>A0A9C9K0V5</accession>
<evidence type="ECO:0000256" key="3">
    <source>
        <dbReference type="ARBA" id="ARBA00021315"/>
    </source>
</evidence>
<evidence type="ECO:0000256" key="1">
    <source>
        <dbReference type="ARBA" id="ARBA00003618"/>
    </source>
</evidence>
<evidence type="ECO:0000256" key="5">
    <source>
        <dbReference type="ARBA" id="ARBA00022763"/>
    </source>
</evidence>
<dbReference type="GO" id="GO:0005524">
    <property type="term" value="F:ATP binding"/>
    <property type="evidence" value="ECO:0007669"/>
    <property type="project" value="UniProtKB-KW"/>
</dbReference>
<dbReference type="SUPFAM" id="SSF52540">
    <property type="entry name" value="P-loop containing nucleoside triphosphate hydrolases"/>
    <property type="match status" value="1"/>
</dbReference>
<dbReference type="PIRSF" id="PIRSF003128">
    <property type="entry name" value="RecN"/>
    <property type="match status" value="1"/>
</dbReference>
<keyword evidence="4" id="KW-0547">Nucleotide-binding</keyword>